<proteinExistence type="inferred from homology"/>
<keyword evidence="6" id="KW-1185">Reference proteome</keyword>
<gene>
    <name evidence="5" type="ORF">FAZ21_19825</name>
</gene>
<feature type="chain" id="PRO_5020729005" evidence="2">
    <location>
        <begin position="20"/>
        <end position="431"/>
    </location>
</feature>
<evidence type="ECO:0000256" key="1">
    <source>
        <dbReference type="RuleBase" id="RU004003"/>
    </source>
</evidence>
<dbReference type="InterPro" id="IPR050810">
    <property type="entry name" value="Bact_Secretion_Sys_Channel"/>
</dbReference>
<dbReference type="Pfam" id="PF13629">
    <property type="entry name" value="T2SS-T3SS_pil_N"/>
    <property type="match status" value="1"/>
</dbReference>
<dbReference type="GO" id="GO:0015627">
    <property type="term" value="C:type II protein secretion system complex"/>
    <property type="evidence" value="ECO:0007669"/>
    <property type="project" value="TreeGrafter"/>
</dbReference>
<dbReference type="PANTHER" id="PTHR30332">
    <property type="entry name" value="PROBABLE GENERAL SECRETION PATHWAY PROTEIN D"/>
    <property type="match status" value="1"/>
</dbReference>
<evidence type="ECO:0000313" key="5">
    <source>
        <dbReference type="EMBL" id="TJZ62605.1"/>
    </source>
</evidence>
<feature type="signal peptide" evidence="2">
    <location>
        <begin position="1"/>
        <end position="19"/>
    </location>
</feature>
<name>A0A4U0P5F6_9NEIS</name>
<evidence type="ECO:0000259" key="3">
    <source>
        <dbReference type="Pfam" id="PF00263"/>
    </source>
</evidence>
<feature type="domain" description="Pilus formation protein N-terminal" evidence="4">
    <location>
        <begin position="24"/>
        <end position="93"/>
    </location>
</feature>
<dbReference type="PRINTS" id="PR00811">
    <property type="entry name" value="BCTERIALGSPD"/>
</dbReference>
<dbReference type="Proteomes" id="UP000310016">
    <property type="component" value="Unassembled WGS sequence"/>
</dbReference>
<comment type="similarity">
    <text evidence="1">Belongs to the bacterial secretin family.</text>
</comment>
<dbReference type="InterPro" id="IPR032789">
    <property type="entry name" value="T2SS-T3SS_pil_N"/>
</dbReference>
<dbReference type="AlphaFoldDB" id="A0A4U0P5F6"/>
<comment type="caution">
    <text evidence="5">The sequence shown here is derived from an EMBL/GenBank/DDBJ whole genome shotgun (WGS) entry which is preliminary data.</text>
</comment>
<dbReference type="EMBL" id="SUMF01000064">
    <property type="protein sequence ID" value="TJZ62605.1"/>
    <property type="molecule type" value="Genomic_DNA"/>
</dbReference>
<dbReference type="Pfam" id="PF00263">
    <property type="entry name" value="Secretin"/>
    <property type="match status" value="1"/>
</dbReference>
<dbReference type="InterPro" id="IPR001775">
    <property type="entry name" value="GspD/PilQ"/>
</dbReference>
<dbReference type="InterPro" id="IPR004846">
    <property type="entry name" value="T2SS/T3SS_dom"/>
</dbReference>
<dbReference type="OrthoDB" id="9775455at2"/>
<evidence type="ECO:0000256" key="2">
    <source>
        <dbReference type="SAM" id="SignalP"/>
    </source>
</evidence>
<dbReference type="PANTHER" id="PTHR30332:SF17">
    <property type="entry name" value="TYPE IV PILIATION SYSTEM PROTEIN DR_0774-RELATED"/>
    <property type="match status" value="1"/>
</dbReference>
<organism evidence="5 6">
    <name type="scientific">Chitiniphilus eburneus</name>
    <dbReference type="NCBI Taxonomy" id="2571148"/>
    <lineage>
        <taxon>Bacteria</taxon>
        <taxon>Pseudomonadati</taxon>
        <taxon>Pseudomonadota</taxon>
        <taxon>Betaproteobacteria</taxon>
        <taxon>Neisseriales</taxon>
        <taxon>Chitinibacteraceae</taxon>
        <taxon>Chitiniphilus</taxon>
    </lineage>
</organism>
<dbReference type="GO" id="GO:0009306">
    <property type="term" value="P:protein secretion"/>
    <property type="evidence" value="ECO:0007669"/>
    <property type="project" value="InterPro"/>
</dbReference>
<dbReference type="RefSeq" id="WP_136775158.1">
    <property type="nucleotide sequence ID" value="NZ_SUMF01000064.1"/>
</dbReference>
<feature type="domain" description="Type II/III secretion system secretin-like" evidence="3">
    <location>
        <begin position="229"/>
        <end position="389"/>
    </location>
</feature>
<sequence length="431" mass="45385">AFAAVLAACVLVFASYGGAAERPADGLRLAVGELETVPAPGLSRVAVADPKVADVQLTRGGDTVLVEGRAPGDTQLLLWYGKRDTPQRLKIRVDAEAPRVLSSGARLGADGAQRTLDGEVADAARHAATLTALGAGVDDRTLLASGGAVQVDIKVVEYSRSEMKQAGLNLFFRNLNSGFSFASFTPGSLSKFNLGDTLTSEGSSPFAQAFNLLALYNRASYSIGTVLSLLESNGQIQVLAEPSLVALSGQTATFLAGGELPVPVPQSFGNVTIEWKKFGIGLAISPTVIDARRIALKVAPEASELDYTRGVQLNGTVVPSVTTRRADTTVELGDGESFVIGGLVSRNLRNNVDKVPGIGSVPILGAFFKRVESQREDRELMIVVTPHLVSPLARDAARPPLPGESMTQQRSIWSQWLLGGEHGDNLTGLSQ</sequence>
<keyword evidence="2" id="KW-0732">Signal</keyword>
<protein>
    <submittedName>
        <fullName evidence="5">Type II and III secretion system protein family protein</fullName>
    </submittedName>
</protein>
<feature type="non-terminal residue" evidence="5">
    <location>
        <position position="1"/>
    </location>
</feature>
<reference evidence="5 6" key="1">
    <citation type="submission" date="2019-04" db="EMBL/GenBank/DDBJ databases">
        <title>Chitiniphilus eburnea sp. nov., a novel chitinolytic bacterium isolated from aquaculture sludge.</title>
        <authorList>
            <person name="Sheng M."/>
        </authorList>
    </citation>
    <scope>NUCLEOTIDE SEQUENCE [LARGE SCALE GENOMIC DNA]</scope>
    <source>
        <strain evidence="5 6">HX-2-15</strain>
    </source>
</reference>
<evidence type="ECO:0000313" key="6">
    <source>
        <dbReference type="Proteomes" id="UP000310016"/>
    </source>
</evidence>
<evidence type="ECO:0000259" key="4">
    <source>
        <dbReference type="Pfam" id="PF13629"/>
    </source>
</evidence>
<accession>A0A4U0P5F6</accession>